<proteinExistence type="predicted"/>
<name>A0A1N6X940_9FLAO</name>
<dbReference type="EMBL" id="FTMA01000005">
    <property type="protein sequence ID" value="SIQ98751.1"/>
    <property type="molecule type" value="Genomic_DNA"/>
</dbReference>
<reference evidence="2" key="1">
    <citation type="submission" date="2017-01" db="EMBL/GenBank/DDBJ databases">
        <authorList>
            <person name="Varghese N."/>
            <person name="Submissions S."/>
        </authorList>
    </citation>
    <scope>NUCLEOTIDE SEQUENCE [LARGE SCALE GENOMIC DNA]</scope>
    <source>
        <strain evidence="2">DSM 15366</strain>
    </source>
</reference>
<dbReference type="AlphaFoldDB" id="A0A1N6X940"/>
<accession>A0A1N6X940</accession>
<keyword evidence="2" id="KW-1185">Reference proteome</keyword>
<sequence length="45" mass="5431">MQTFFSEQIIETFDQRVIGKFSRTLEVKLDSVLIDTFIIFNWMRS</sequence>
<gene>
    <name evidence="1" type="ORF">SAMN05421797_10532</name>
</gene>
<organism evidence="1 2">
    <name type="scientific">Maribacter ulvicola</name>
    <dbReference type="NCBI Taxonomy" id="228959"/>
    <lineage>
        <taxon>Bacteria</taxon>
        <taxon>Pseudomonadati</taxon>
        <taxon>Bacteroidota</taxon>
        <taxon>Flavobacteriia</taxon>
        <taxon>Flavobacteriales</taxon>
        <taxon>Flavobacteriaceae</taxon>
        <taxon>Maribacter</taxon>
    </lineage>
</organism>
<dbReference type="Proteomes" id="UP000186953">
    <property type="component" value="Unassembled WGS sequence"/>
</dbReference>
<protein>
    <submittedName>
        <fullName evidence="1">Uncharacterized protein</fullName>
    </submittedName>
</protein>
<evidence type="ECO:0000313" key="1">
    <source>
        <dbReference type="EMBL" id="SIQ98751.1"/>
    </source>
</evidence>
<evidence type="ECO:0000313" key="2">
    <source>
        <dbReference type="Proteomes" id="UP000186953"/>
    </source>
</evidence>